<dbReference type="EMBL" id="LCPW01000002">
    <property type="protein sequence ID" value="KKW06183.1"/>
    <property type="molecule type" value="Genomic_DNA"/>
</dbReference>
<sequence length="417" mass="45126">MYDLEGSDSGREWIEIFNFSQTETYDLSNWKLQEDETQHQLSDSGGGMSISPGTFVVIVDNPTTFQQDFPDFSGFLIDSSFSLNNSGETLVLKSTGEAGVLIDETSYSSSWGGTGNGNSIGLINSSWKETEPTPGSPNVLAVQSAGDNSSTQDNSGKKISFTSPATALSGKEFSIDVYLSNFDTGSFALKVLIGQDGKFIYGSTKGDSGWLTQNGKWLEMPKVSIGSSGSVRKEIFAKVDDDAASGNYLIAVSVAQKEDDGTFKTIWSTKDLLSKDLKVDAAPVSTGNISADTPTSHSIADLIGSSEDSNPKSGFEGEVLGIEDSSQEDGLNFYIILGFFGLLTGTFGLLIFKRLADERKELDGEDIGNITKDKGQGLKAGNKILRAHKNRKENQRNHKRNRARPKNLRHLNSNRIN</sequence>
<keyword evidence="2" id="KW-0812">Transmembrane</keyword>
<dbReference type="Pfam" id="PF00932">
    <property type="entry name" value="LTD"/>
    <property type="match status" value="1"/>
</dbReference>
<feature type="domain" description="LTD" evidence="3">
    <location>
        <begin position="1"/>
        <end position="109"/>
    </location>
</feature>
<feature type="region of interest" description="Disordered" evidence="1">
    <location>
        <begin position="389"/>
        <end position="417"/>
    </location>
</feature>
<feature type="region of interest" description="Disordered" evidence="1">
    <location>
        <begin position="128"/>
        <end position="157"/>
    </location>
</feature>
<keyword evidence="2" id="KW-0472">Membrane</keyword>
<evidence type="ECO:0000256" key="1">
    <source>
        <dbReference type="SAM" id="MobiDB-lite"/>
    </source>
</evidence>
<dbReference type="STRING" id="1618342.UY40_C0002G0033"/>
<evidence type="ECO:0000313" key="5">
    <source>
        <dbReference type="Proteomes" id="UP000034119"/>
    </source>
</evidence>
<gene>
    <name evidence="4" type="ORF">UY40_C0002G0033</name>
</gene>
<feature type="compositionally biased region" description="Polar residues" evidence="1">
    <location>
        <begin position="145"/>
        <end position="154"/>
    </location>
</feature>
<organism evidence="4 5">
    <name type="scientific">candidate division CPR1 bacterium GW2011_GWC1_49_13</name>
    <dbReference type="NCBI Taxonomy" id="1618342"/>
    <lineage>
        <taxon>Bacteria</taxon>
        <taxon>candidate division CPR1</taxon>
    </lineage>
</organism>
<dbReference type="SUPFAM" id="SSF74853">
    <property type="entry name" value="Lamin A/C globular tail domain"/>
    <property type="match status" value="1"/>
</dbReference>
<evidence type="ECO:0000259" key="3">
    <source>
        <dbReference type="PROSITE" id="PS51841"/>
    </source>
</evidence>
<feature type="transmembrane region" description="Helical" evidence="2">
    <location>
        <begin position="331"/>
        <end position="352"/>
    </location>
</feature>
<dbReference type="PROSITE" id="PS51841">
    <property type="entry name" value="LTD"/>
    <property type="match status" value="1"/>
</dbReference>
<protein>
    <recommendedName>
        <fullName evidence="3">LTD domain-containing protein</fullName>
    </recommendedName>
</protein>
<comment type="caution">
    <text evidence="4">The sequence shown here is derived from an EMBL/GenBank/DDBJ whole genome shotgun (WGS) entry which is preliminary data.</text>
</comment>
<dbReference type="AlphaFoldDB" id="A0A0G1VI49"/>
<evidence type="ECO:0000313" key="4">
    <source>
        <dbReference type="EMBL" id="KKW06183.1"/>
    </source>
</evidence>
<dbReference type="Proteomes" id="UP000034119">
    <property type="component" value="Unassembled WGS sequence"/>
</dbReference>
<dbReference type="InterPro" id="IPR036415">
    <property type="entry name" value="Lamin_tail_dom_sf"/>
</dbReference>
<reference evidence="4 5" key="1">
    <citation type="journal article" date="2015" name="Nature">
        <title>rRNA introns, odd ribosomes, and small enigmatic genomes across a large radiation of phyla.</title>
        <authorList>
            <person name="Brown C.T."/>
            <person name="Hug L.A."/>
            <person name="Thomas B.C."/>
            <person name="Sharon I."/>
            <person name="Castelle C.J."/>
            <person name="Singh A."/>
            <person name="Wilkins M.J."/>
            <person name="Williams K.H."/>
            <person name="Banfield J.F."/>
        </authorList>
    </citation>
    <scope>NUCLEOTIDE SEQUENCE [LARGE SCALE GENOMIC DNA]</scope>
</reference>
<proteinExistence type="predicted"/>
<keyword evidence="2" id="KW-1133">Transmembrane helix</keyword>
<dbReference type="InterPro" id="IPR001322">
    <property type="entry name" value="Lamin_tail_dom"/>
</dbReference>
<feature type="compositionally biased region" description="Basic residues" evidence="1">
    <location>
        <begin position="389"/>
        <end position="409"/>
    </location>
</feature>
<dbReference type="Gene3D" id="2.60.40.1260">
    <property type="entry name" value="Lamin Tail domain"/>
    <property type="match status" value="1"/>
</dbReference>
<accession>A0A0G1VI49</accession>
<name>A0A0G1VI49_9BACT</name>
<evidence type="ECO:0000256" key="2">
    <source>
        <dbReference type="SAM" id="Phobius"/>
    </source>
</evidence>